<sequence>MIKQACHIESTEKRRKERKKNGMEVPAVQERKKDIMEMPAVQKSDREVMYGVLLFS</sequence>
<comment type="caution">
    <text evidence="2">The sequence shown here is derived from an EMBL/GenBank/DDBJ whole genome shotgun (WGS) entry which is preliminary data.</text>
</comment>
<dbReference type="EMBL" id="AEWX01000032">
    <property type="protein sequence ID" value="EGC19170.1"/>
    <property type="molecule type" value="Genomic_DNA"/>
</dbReference>
<protein>
    <submittedName>
        <fullName evidence="2">Uncharacterized protein</fullName>
    </submittedName>
</protein>
<keyword evidence="3" id="KW-1185">Reference proteome</keyword>
<dbReference type="Proteomes" id="UP000005697">
    <property type="component" value="Unassembled WGS sequence"/>
</dbReference>
<feature type="region of interest" description="Disordered" evidence="1">
    <location>
        <begin position="1"/>
        <end position="27"/>
    </location>
</feature>
<evidence type="ECO:0000313" key="3">
    <source>
        <dbReference type="Proteomes" id="UP000005697"/>
    </source>
</evidence>
<dbReference type="RefSeq" id="WP_007367030.1">
    <property type="nucleotide sequence ID" value="NZ_GL872282.1"/>
</dbReference>
<name>F0F9L1_9BACT</name>
<proteinExistence type="predicted"/>
<gene>
    <name evidence="2" type="ORF">HMPREF9141_2278</name>
</gene>
<organism evidence="2 3">
    <name type="scientific">Prevotella multiformis DSM 16608</name>
    <dbReference type="NCBI Taxonomy" id="888743"/>
    <lineage>
        <taxon>Bacteria</taxon>
        <taxon>Pseudomonadati</taxon>
        <taxon>Bacteroidota</taxon>
        <taxon>Bacteroidia</taxon>
        <taxon>Bacteroidales</taxon>
        <taxon>Prevotellaceae</taxon>
        <taxon>Prevotella</taxon>
    </lineage>
</organism>
<accession>F0F9L1</accession>
<evidence type="ECO:0000256" key="1">
    <source>
        <dbReference type="SAM" id="MobiDB-lite"/>
    </source>
</evidence>
<dbReference type="AlphaFoldDB" id="F0F9L1"/>
<dbReference type="HOGENOM" id="CLU_3010482_0_0_10"/>
<evidence type="ECO:0000313" key="2">
    <source>
        <dbReference type="EMBL" id="EGC19170.1"/>
    </source>
</evidence>
<reference evidence="2 3" key="1">
    <citation type="submission" date="2011-01" db="EMBL/GenBank/DDBJ databases">
        <authorList>
            <person name="Muzny D."/>
            <person name="Qin X."/>
            <person name="Deng J."/>
            <person name="Jiang H."/>
            <person name="Liu Y."/>
            <person name="Qu J."/>
            <person name="Song X.-Z."/>
            <person name="Zhang L."/>
            <person name="Thornton R."/>
            <person name="Coyle M."/>
            <person name="Francisco L."/>
            <person name="Jackson L."/>
            <person name="Javaid M."/>
            <person name="Korchina V."/>
            <person name="Kovar C."/>
            <person name="Mata R."/>
            <person name="Mathew T."/>
            <person name="Ngo R."/>
            <person name="Nguyen L."/>
            <person name="Nguyen N."/>
            <person name="Okwuonu G."/>
            <person name="Ongeri F."/>
            <person name="Pham C."/>
            <person name="Simmons D."/>
            <person name="Wilczek-Boney K."/>
            <person name="Hale W."/>
            <person name="Jakkamsetti A."/>
            <person name="Pham P."/>
            <person name="Ruth R."/>
            <person name="San Lucas F."/>
            <person name="Warren J."/>
            <person name="Zhang J."/>
            <person name="Zhao Z."/>
            <person name="Zhou C."/>
            <person name="Zhu D."/>
            <person name="Lee S."/>
            <person name="Bess C."/>
            <person name="Blankenburg K."/>
            <person name="Forbes L."/>
            <person name="Fu Q."/>
            <person name="Gubbala S."/>
            <person name="Hirani K."/>
            <person name="Jayaseelan J.C."/>
            <person name="Lara F."/>
            <person name="Munidasa M."/>
            <person name="Palculict T."/>
            <person name="Patil S."/>
            <person name="Pu L.-L."/>
            <person name="Saada N."/>
            <person name="Tang L."/>
            <person name="Weissenberger G."/>
            <person name="Zhu Y."/>
            <person name="Hemphill L."/>
            <person name="Shang Y."/>
            <person name="Youmans B."/>
            <person name="Ayvaz T."/>
            <person name="Ross M."/>
            <person name="Santibanez J."/>
            <person name="Aqrawi P."/>
            <person name="Gross S."/>
            <person name="Joshi V."/>
            <person name="Fowler G."/>
            <person name="Nazareth L."/>
            <person name="Reid J."/>
            <person name="Worley K."/>
            <person name="Petrosino J."/>
            <person name="Highlander S."/>
            <person name="Gibbs R."/>
        </authorList>
    </citation>
    <scope>NUCLEOTIDE SEQUENCE [LARGE SCALE GENOMIC DNA]</scope>
    <source>
        <strain evidence="2 3">DSM 16608</strain>
    </source>
</reference>